<organism evidence="2">
    <name type="scientific">Panicum hallii</name>
    <dbReference type="NCBI Taxonomy" id="206008"/>
    <lineage>
        <taxon>Eukaryota</taxon>
        <taxon>Viridiplantae</taxon>
        <taxon>Streptophyta</taxon>
        <taxon>Embryophyta</taxon>
        <taxon>Tracheophyta</taxon>
        <taxon>Spermatophyta</taxon>
        <taxon>Magnoliopsida</taxon>
        <taxon>Liliopsida</taxon>
        <taxon>Poales</taxon>
        <taxon>Poaceae</taxon>
        <taxon>PACMAD clade</taxon>
        <taxon>Panicoideae</taxon>
        <taxon>Panicodae</taxon>
        <taxon>Paniceae</taxon>
        <taxon>Panicinae</taxon>
        <taxon>Panicum</taxon>
        <taxon>Panicum sect. Panicum</taxon>
    </lineage>
</organism>
<feature type="region of interest" description="Disordered" evidence="1">
    <location>
        <begin position="1"/>
        <end position="53"/>
    </location>
</feature>
<name>A0A2T8ICN2_9POAL</name>
<proteinExistence type="predicted"/>
<evidence type="ECO:0000256" key="1">
    <source>
        <dbReference type="SAM" id="MobiDB-lite"/>
    </source>
</evidence>
<dbReference type="AlphaFoldDB" id="A0A2T8ICN2"/>
<sequence>MLERPYQHWLRHHAPSGKEGTSATEGIMHPLERREHWPQKLSRQVSCHQASLV</sequence>
<dbReference type="Gramene" id="PVH35417">
    <property type="protein sequence ID" value="PVH35417"/>
    <property type="gene ID" value="PAHAL_7G178500"/>
</dbReference>
<evidence type="ECO:0000313" key="2">
    <source>
        <dbReference type="EMBL" id="PVH35417.1"/>
    </source>
</evidence>
<gene>
    <name evidence="2" type="ORF">PAHAL_7G178500</name>
</gene>
<protein>
    <submittedName>
        <fullName evidence="2">Uncharacterized protein</fullName>
    </submittedName>
</protein>
<dbReference type="EMBL" id="CM008052">
    <property type="protein sequence ID" value="PVH35417.1"/>
    <property type="molecule type" value="Genomic_DNA"/>
</dbReference>
<accession>A0A2T8ICN2</accession>
<dbReference type="Proteomes" id="UP000243499">
    <property type="component" value="Chromosome 7"/>
</dbReference>
<reference evidence="2" key="1">
    <citation type="submission" date="2018-04" db="EMBL/GenBank/DDBJ databases">
        <title>WGS assembly of Panicum hallii.</title>
        <authorList>
            <person name="Lovell J."/>
            <person name="Jenkins J."/>
            <person name="Lowry D."/>
            <person name="Mamidi S."/>
            <person name="Sreedasyam A."/>
            <person name="Weng X."/>
            <person name="Barry K."/>
            <person name="Bonette J."/>
            <person name="Campitelli B."/>
            <person name="Daum C."/>
            <person name="Gordon S."/>
            <person name="Gould B."/>
            <person name="Lipzen A."/>
            <person name="Macqueen A."/>
            <person name="Palacio-Mejia J."/>
            <person name="Plott C."/>
            <person name="Shakirov E."/>
            <person name="Shu S."/>
            <person name="Yoshinaga Y."/>
            <person name="Zane M."/>
            <person name="Rokhsar D."/>
            <person name="Grimwood J."/>
            <person name="Schmutz J."/>
            <person name="Juenger T."/>
        </authorList>
    </citation>
    <scope>NUCLEOTIDE SEQUENCE [LARGE SCALE GENOMIC DNA]</scope>
    <source>
        <strain evidence="2">FIL2</strain>
    </source>
</reference>
<feature type="compositionally biased region" description="Polar residues" evidence="1">
    <location>
        <begin position="41"/>
        <end position="53"/>
    </location>
</feature>